<evidence type="ECO:0000313" key="4">
    <source>
        <dbReference type="Proteomes" id="UP001433268"/>
    </source>
</evidence>
<keyword evidence="4" id="KW-1185">Reference proteome</keyword>
<feature type="signal peptide" evidence="2">
    <location>
        <begin position="1"/>
        <end position="19"/>
    </location>
</feature>
<dbReference type="Proteomes" id="UP001433268">
    <property type="component" value="Unassembled WGS sequence"/>
</dbReference>
<comment type="caution">
    <text evidence="3">The sequence shown here is derived from an EMBL/GenBank/DDBJ whole genome shotgun (WGS) entry which is preliminary data.</text>
</comment>
<proteinExistence type="predicted"/>
<evidence type="ECO:0000256" key="1">
    <source>
        <dbReference type="SAM" id="MobiDB-lite"/>
    </source>
</evidence>
<reference evidence="3 4" key="1">
    <citation type="submission" date="2023-01" db="EMBL/GenBank/DDBJ databases">
        <title>Analysis of 21 Apiospora genomes using comparative genomics revels a genus with tremendous synthesis potential of carbohydrate active enzymes and secondary metabolites.</title>
        <authorList>
            <person name="Sorensen T."/>
        </authorList>
    </citation>
    <scope>NUCLEOTIDE SEQUENCE [LARGE SCALE GENOMIC DNA]</scope>
    <source>
        <strain evidence="3 4">CBS 114990</strain>
    </source>
</reference>
<protein>
    <submittedName>
        <fullName evidence="3">Uncharacterized protein</fullName>
    </submittedName>
</protein>
<sequence>MKIAHLVWLAGTCGRLAAAADDQAEDDAGLNTQGLVSVPKPDWPSNFIRICNGANFTQECGRVDMSEKYIGKCKTIPYGLFYGKVMSAELNVSYPGGCCELFDHVNCIGSRVLFQPRIHDLYGHCGFGGGNQTQTNSTSPANSTQPADSKKRPANLSGKTKSFACYKPEECLKLTLAYNGTDCYSMRLPGFLLILSNEYAEQYGCQYTVSYSLDSAMGVTNPFQTNSNAAYAKSFPGDRLEFAEKQVQNPPPKFQMDFNHTLKPWDLKKTCAPLAHPNGPEVPDEWWCAPASAKNALWNTGGLQGSPGLPQTTGVQHHPGAFAHVFEHERNGGEDHAKADMHGGGFSLGVGGGDGAPSAGVHAEYQHTDTHDEVRMVRKYEYCCGESLGEIGITHRRRQ</sequence>
<organism evidence="3 4">
    <name type="scientific">Apiospora hydei</name>
    <dbReference type="NCBI Taxonomy" id="1337664"/>
    <lineage>
        <taxon>Eukaryota</taxon>
        <taxon>Fungi</taxon>
        <taxon>Dikarya</taxon>
        <taxon>Ascomycota</taxon>
        <taxon>Pezizomycotina</taxon>
        <taxon>Sordariomycetes</taxon>
        <taxon>Xylariomycetidae</taxon>
        <taxon>Amphisphaeriales</taxon>
        <taxon>Apiosporaceae</taxon>
        <taxon>Apiospora</taxon>
    </lineage>
</organism>
<feature type="compositionally biased region" description="Polar residues" evidence="1">
    <location>
        <begin position="134"/>
        <end position="147"/>
    </location>
</feature>
<gene>
    <name evidence="3" type="ORF">PG997_002727</name>
</gene>
<evidence type="ECO:0000256" key="2">
    <source>
        <dbReference type="SAM" id="SignalP"/>
    </source>
</evidence>
<accession>A0ABR1WX93</accession>
<dbReference type="GeneID" id="92040102"/>
<dbReference type="RefSeq" id="XP_066670660.1">
    <property type="nucleotide sequence ID" value="XM_066807042.1"/>
</dbReference>
<evidence type="ECO:0000313" key="3">
    <source>
        <dbReference type="EMBL" id="KAK8087766.1"/>
    </source>
</evidence>
<feature type="region of interest" description="Disordered" evidence="1">
    <location>
        <begin position="134"/>
        <end position="156"/>
    </location>
</feature>
<dbReference type="EMBL" id="JAQQWN010000004">
    <property type="protein sequence ID" value="KAK8087766.1"/>
    <property type="molecule type" value="Genomic_DNA"/>
</dbReference>
<feature type="chain" id="PRO_5047207396" evidence="2">
    <location>
        <begin position="20"/>
        <end position="399"/>
    </location>
</feature>
<name>A0ABR1WX93_9PEZI</name>
<keyword evidence="2" id="KW-0732">Signal</keyword>